<keyword evidence="5 9" id="KW-0560">Oxidoreductase</keyword>
<keyword evidence="7 9" id="KW-0503">Monooxygenase</keyword>
<evidence type="ECO:0000256" key="6">
    <source>
        <dbReference type="ARBA" id="ARBA00023004"/>
    </source>
</evidence>
<evidence type="ECO:0000256" key="5">
    <source>
        <dbReference type="ARBA" id="ARBA00023002"/>
    </source>
</evidence>
<dbReference type="InParanoid" id="A0A1Y2E779"/>
<evidence type="ECO:0000256" key="4">
    <source>
        <dbReference type="ARBA" id="ARBA00022723"/>
    </source>
</evidence>
<sequence length="503" mass="56413">MFKMLGQHIPLLAIGGLFLYVLCRSIVESLEARRFSKKHGCQPAPRIHQSSLLFGLDLFKKLKHDIENRTRLEENTRYALVTGNRTSTAVVLGQSFVSTTDPENVKAVLATNFNDYGIGPRISAFGPLLGRGIFTADDVHWEHSRALIRPGFTRAQVADLDSVETHVQNLLKRLPPDGVTVDLQPLFFNLTIDNATDFLFGQSINCQASPEGSEAWNFAEAFDNAQIKLQKKAQLGKLAFLLRDPECEHACRLVHQFVDSYIRKALGPSGHGTKTGRYNLLNELAAACPDEIQLRNELLNVLLAARDTTASLLSSIFYFLARYPTAWTRLSEEVNELHGEFPDYEKLKNMRYLKSVLNETLRLLPPVPTNTRFARAHTVLPRGGGPKGLSPVFVAKGTPVFYSVYTMHRLPEIYGYDAAAFRPERWLAESPPLRPGWGFLPFNGGPRICLGQQSALTEASYTVVRLLQTFDRLAVRDEKPWQENLGLTMSNFNGTKVALWKRA</sequence>
<keyword evidence="11" id="KW-1185">Reference proteome</keyword>
<reference evidence="10 11" key="1">
    <citation type="submission" date="2016-07" db="EMBL/GenBank/DDBJ databases">
        <title>Pervasive Adenine N6-methylation of Active Genes in Fungi.</title>
        <authorList>
            <consortium name="DOE Joint Genome Institute"/>
            <person name="Mondo S.J."/>
            <person name="Dannebaum R.O."/>
            <person name="Kuo R.C."/>
            <person name="Labutti K."/>
            <person name="Haridas S."/>
            <person name="Kuo A."/>
            <person name="Salamov A."/>
            <person name="Ahrendt S.R."/>
            <person name="Lipzen A."/>
            <person name="Sullivan W."/>
            <person name="Andreopoulos W.B."/>
            <person name="Clum A."/>
            <person name="Lindquist E."/>
            <person name="Daum C."/>
            <person name="Ramamoorthy G.K."/>
            <person name="Gryganskyi A."/>
            <person name="Culley D."/>
            <person name="Magnuson J.K."/>
            <person name="James T.Y."/>
            <person name="O'Malley M.A."/>
            <person name="Stajich J.E."/>
            <person name="Spatafora J.W."/>
            <person name="Visel A."/>
            <person name="Grigoriev I.V."/>
        </authorList>
    </citation>
    <scope>NUCLEOTIDE SEQUENCE [LARGE SCALE GENOMIC DNA]</scope>
    <source>
        <strain evidence="10 11">CBS 129021</strain>
    </source>
</reference>
<dbReference type="InterPro" id="IPR036396">
    <property type="entry name" value="Cyt_P450_sf"/>
</dbReference>
<dbReference type="InterPro" id="IPR002402">
    <property type="entry name" value="Cyt_P450_E_grp-II"/>
</dbReference>
<evidence type="ECO:0000256" key="8">
    <source>
        <dbReference type="PIRSR" id="PIRSR602402-1"/>
    </source>
</evidence>
<dbReference type="RefSeq" id="XP_040718042.1">
    <property type="nucleotide sequence ID" value="XM_040859806.1"/>
</dbReference>
<dbReference type="GO" id="GO:0005506">
    <property type="term" value="F:iron ion binding"/>
    <property type="evidence" value="ECO:0007669"/>
    <property type="project" value="InterPro"/>
</dbReference>
<organism evidence="10 11">
    <name type="scientific">Pseudomassariella vexata</name>
    <dbReference type="NCBI Taxonomy" id="1141098"/>
    <lineage>
        <taxon>Eukaryota</taxon>
        <taxon>Fungi</taxon>
        <taxon>Dikarya</taxon>
        <taxon>Ascomycota</taxon>
        <taxon>Pezizomycotina</taxon>
        <taxon>Sordariomycetes</taxon>
        <taxon>Xylariomycetidae</taxon>
        <taxon>Amphisphaeriales</taxon>
        <taxon>Pseudomassariaceae</taxon>
        <taxon>Pseudomassariella</taxon>
    </lineage>
</organism>
<dbReference type="SUPFAM" id="SSF48264">
    <property type="entry name" value="Cytochrome P450"/>
    <property type="match status" value="1"/>
</dbReference>
<dbReference type="InterPro" id="IPR001128">
    <property type="entry name" value="Cyt_P450"/>
</dbReference>
<dbReference type="AlphaFoldDB" id="A0A1Y2E779"/>
<gene>
    <name evidence="10" type="ORF">BCR38DRAFT_426988</name>
</gene>
<dbReference type="PRINTS" id="PR00464">
    <property type="entry name" value="EP450II"/>
</dbReference>
<proteinExistence type="inferred from homology"/>
<evidence type="ECO:0000313" key="11">
    <source>
        <dbReference type="Proteomes" id="UP000193689"/>
    </source>
</evidence>
<dbReference type="Pfam" id="PF00067">
    <property type="entry name" value="p450"/>
    <property type="match status" value="1"/>
</dbReference>
<dbReference type="CDD" id="cd11063">
    <property type="entry name" value="CYP52"/>
    <property type="match status" value="1"/>
</dbReference>
<dbReference type="EMBL" id="MCFJ01000004">
    <property type="protein sequence ID" value="ORY67418.1"/>
    <property type="molecule type" value="Genomic_DNA"/>
</dbReference>
<dbReference type="InterPro" id="IPR047146">
    <property type="entry name" value="Cyt_P450_E_CYP52_fungi"/>
</dbReference>
<dbReference type="GO" id="GO:0016712">
    <property type="term" value="F:oxidoreductase activity, acting on paired donors, with incorporation or reduction of molecular oxygen, reduced flavin or flavoprotein as one donor, and incorporation of one atom of oxygen"/>
    <property type="evidence" value="ECO:0007669"/>
    <property type="project" value="InterPro"/>
</dbReference>
<evidence type="ECO:0000313" key="10">
    <source>
        <dbReference type="EMBL" id="ORY67418.1"/>
    </source>
</evidence>
<dbReference type="STRING" id="1141098.A0A1Y2E779"/>
<evidence type="ECO:0000256" key="2">
    <source>
        <dbReference type="ARBA" id="ARBA00010617"/>
    </source>
</evidence>
<dbReference type="PRINTS" id="PR01239">
    <property type="entry name" value="EP450IICYP52"/>
</dbReference>
<dbReference type="PANTHER" id="PTHR24287">
    <property type="entry name" value="P450, PUTATIVE (EUROFUNG)-RELATED"/>
    <property type="match status" value="1"/>
</dbReference>
<evidence type="ECO:0000256" key="9">
    <source>
        <dbReference type="RuleBase" id="RU000461"/>
    </source>
</evidence>
<accession>A0A1Y2E779</accession>
<name>A0A1Y2E779_9PEZI</name>
<protein>
    <submittedName>
        <fullName evidence="10">Putative N-alkane-inducible cytochrome P450</fullName>
    </submittedName>
</protein>
<comment type="cofactor">
    <cofactor evidence="1 8">
        <name>heme</name>
        <dbReference type="ChEBI" id="CHEBI:30413"/>
    </cofactor>
</comment>
<keyword evidence="6 8" id="KW-0408">Iron</keyword>
<dbReference type="PRINTS" id="PR00385">
    <property type="entry name" value="P450"/>
</dbReference>
<dbReference type="PROSITE" id="PS00086">
    <property type="entry name" value="CYTOCHROME_P450"/>
    <property type="match status" value="1"/>
</dbReference>
<comment type="caution">
    <text evidence="10">The sequence shown here is derived from an EMBL/GenBank/DDBJ whole genome shotgun (WGS) entry which is preliminary data.</text>
</comment>
<dbReference type="GO" id="GO:0020037">
    <property type="term" value="F:heme binding"/>
    <property type="evidence" value="ECO:0007669"/>
    <property type="project" value="InterPro"/>
</dbReference>
<keyword evidence="4 8" id="KW-0479">Metal-binding</keyword>
<dbReference type="GeneID" id="63776018"/>
<feature type="binding site" description="axial binding residue" evidence="8">
    <location>
        <position position="449"/>
    </location>
    <ligand>
        <name>heme</name>
        <dbReference type="ChEBI" id="CHEBI:30413"/>
    </ligand>
    <ligandPart>
        <name>Fe</name>
        <dbReference type="ChEBI" id="CHEBI:18248"/>
    </ligandPart>
</feature>
<dbReference type="InterPro" id="IPR017972">
    <property type="entry name" value="Cyt_P450_CS"/>
</dbReference>
<evidence type="ECO:0000256" key="3">
    <source>
        <dbReference type="ARBA" id="ARBA00022617"/>
    </source>
</evidence>
<dbReference type="InterPro" id="IPR002974">
    <property type="entry name" value="Cyt_P450_E_CYP52_ascomycetes"/>
</dbReference>
<keyword evidence="3 8" id="KW-0349">Heme</keyword>
<dbReference type="PANTHER" id="PTHR24287:SF1">
    <property type="entry name" value="P450, PUTATIVE (EUROFUNG)-RELATED"/>
    <property type="match status" value="1"/>
</dbReference>
<comment type="similarity">
    <text evidence="2 9">Belongs to the cytochrome P450 family.</text>
</comment>
<dbReference type="Proteomes" id="UP000193689">
    <property type="component" value="Unassembled WGS sequence"/>
</dbReference>
<dbReference type="Gene3D" id="1.10.630.10">
    <property type="entry name" value="Cytochrome P450"/>
    <property type="match status" value="1"/>
</dbReference>
<dbReference type="OrthoDB" id="1470350at2759"/>
<evidence type="ECO:0000256" key="1">
    <source>
        <dbReference type="ARBA" id="ARBA00001971"/>
    </source>
</evidence>
<evidence type="ECO:0000256" key="7">
    <source>
        <dbReference type="ARBA" id="ARBA00023033"/>
    </source>
</evidence>